<feature type="compositionally biased region" description="Basic and acidic residues" evidence="1">
    <location>
        <begin position="322"/>
        <end position="349"/>
    </location>
</feature>
<dbReference type="InterPro" id="IPR009057">
    <property type="entry name" value="Homeodomain-like_sf"/>
</dbReference>
<organism evidence="3 4">
    <name type="scientific">Kipferlia bialata</name>
    <dbReference type="NCBI Taxonomy" id="797122"/>
    <lineage>
        <taxon>Eukaryota</taxon>
        <taxon>Metamonada</taxon>
        <taxon>Carpediemonas-like organisms</taxon>
        <taxon>Kipferlia</taxon>
    </lineage>
</organism>
<feature type="region of interest" description="Disordered" evidence="1">
    <location>
        <begin position="65"/>
        <end position="115"/>
    </location>
</feature>
<proteinExistence type="predicted"/>
<feature type="compositionally biased region" description="Polar residues" evidence="1">
    <location>
        <begin position="275"/>
        <end position="285"/>
    </location>
</feature>
<feature type="domain" description="SWIRM" evidence="2">
    <location>
        <begin position="575"/>
        <end position="634"/>
    </location>
</feature>
<comment type="caution">
    <text evidence="3">The sequence shown here is derived from an EMBL/GenBank/DDBJ whole genome shotgun (WGS) entry which is preliminary data.</text>
</comment>
<dbReference type="PROSITE" id="PS50934">
    <property type="entry name" value="SWIRM"/>
    <property type="match status" value="1"/>
</dbReference>
<accession>A0A9K3CSW3</accession>
<sequence>MSLTPVFLDAASLSPEEYSQAQTAMRHMRCGHTDTREGASHIVTRWSHAIPSLPATLLDTQRTRWEAQRGGTGAAPSTIGAQDVPQGEEAGEGRERTEPGDVPPSVYAELPDDDPQALYRQVDVPMSEVRLRVRDSDPSANMGLVECHLRCLPHSYDVTLAPSDVVRWRRTHTTMTGASDADFLRHSPQVPVSVPCQVPVRWLVDSAVCNEWVPEADYTPLPEEVGGESAQERAVRARAKAEADRGVQREAQRLGRQRAREAKYAREDRERATRMQLSGTLSSDPKGQALPSLSAMPGGYGGMPGAYGQMGMGGVAGYGQTEQERVAERERETEAEEAAAREREAEEDRTLATQRALQADPSGQVTVTLSREIEADPSDPQSKAVSVKIPIAVSRLALLRLIARRSSDKNDAPIRLAARAEVDLHDRADHPSVTVCRPPHVCRALALGLRHRAPGVAAAGLGGDGYPSRMQHGAGGSVMDYLSSASRGPSPSPTGNGEGRGKWGYRDMAAESRGEGVGTDVSSESGRLRDRVTVVVPGSCRWYSPGVLSAHEHGTVGAHLGWAHGSRDTARETQYMLWRDAMIAAYRSDPTHRLSFTAVRGVLSGDCAAMLTVYRYLEGEGLINYTPSPRETSKDTAHGPNPIDTKPDARGETPRTRTCMSKSPLLCRAGSISDVLRIQGDPPLGGVSTPVHPMPGMRCTICACPLGHSADPEHGTHSAASPVCPERWHLVRRRVQADKDREGSVGPVPLDLCTACYKRYIPVSLSDSVPANKAVPPECVACDFVCLDASTSTGSTSLGTSSDGSPQWTPAELLLLVDGVGQGMGWDRVAEFIGTGRDPEACLLAYAGLTGVDSLGQAVLGREGHTGGSGLATKALPPPYVLQSDPLHNPYRVMETLATALPPSAVGEAVDAAAGALPESILPPSVCAIHASASTAVALLLNRAREVGASCEDQGRRAGLALLTVKVAQAEEEVSAASLEALNGQE</sequence>
<dbReference type="Proteomes" id="UP000265618">
    <property type="component" value="Unassembled WGS sequence"/>
</dbReference>
<feature type="region of interest" description="Disordered" evidence="1">
    <location>
        <begin position="321"/>
        <end position="349"/>
    </location>
</feature>
<dbReference type="InterPro" id="IPR036388">
    <property type="entry name" value="WH-like_DNA-bd_sf"/>
</dbReference>
<feature type="compositionally biased region" description="Basic and acidic residues" evidence="1">
    <location>
        <begin position="645"/>
        <end position="655"/>
    </location>
</feature>
<dbReference type="InterPro" id="IPR007526">
    <property type="entry name" value="SWIRM"/>
</dbReference>
<name>A0A9K3CSW3_9EUKA</name>
<feature type="region of interest" description="Disordered" evidence="1">
    <location>
        <begin position="477"/>
        <end position="504"/>
    </location>
</feature>
<dbReference type="OrthoDB" id="118550at2759"/>
<keyword evidence="4" id="KW-1185">Reference proteome</keyword>
<dbReference type="Pfam" id="PF04433">
    <property type="entry name" value="SWIRM"/>
    <property type="match status" value="1"/>
</dbReference>
<dbReference type="AlphaFoldDB" id="A0A9K3CSW3"/>
<feature type="region of interest" description="Disordered" evidence="1">
    <location>
        <begin position="240"/>
        <end position="289"/>
    </location>
</feature>
<gene>
    <name evidence="3" type="ORF">KIPB_003889</name>
</gene>
<protein>
    <recommendedName>
        <fullName evidence="2">SWIRM domain-containing protein</fullName>
    </recommendedName>
</protein>
<reference evidence="3 4" key="1">
    <citation type="journal article" date="2018" name="PLoS ONE">
        <title>The draft genome of Kipferlia bialata reveals reductive genome evolution in fornicate parasites.</title>
        <authorList>
            <person name="Tanifuji G."/>
            <person name="Takabayashi S."/>
            <person name="Kume K."/>
            <person name="Takagi M."/>
            <person name="Nakayama T."/>
            <person name="Kamikawa R."/>
            <person name="Inagaki Y."/>
            <person name="Hashimoto T."/>
        </authorList>
    </citation>
    <scope>NUCLEOTIDE SEQUENCE [LARGE SCALE GENOMIC DNA]</scope>
    <source>
        <strain evidence="3">NY0173</strain>
    </source>
</reference>
<feature type="region of interest" description="Disordered" evidence="1">
    <location>
        <begin position="626"/>
        <end position="658"/>
    </location>
</feature>
<dbReference type="EMBL" id="BDIP01000784">
    <property type="protein sequence ID" value="GIQ82704.1"/>
    <property type="molecule type" value="Genomic_DNA"/>
</dbReference>
<dbReference type="Gene3D" id="1.10.10.10">
    <property type="entry name" value="Winged helix-like DNA-binding domain superfamily/Winged helix DNA-binding domain"/>
    <property type="match status" value="1"/>
</dbReference>
<evidence type="ECO:0000259" key="2">
    <source>
        <dbReference type="PROSITE" id="PS50934"/>
    </source>
</evidence>
<evidence type="ECO:0000313" key="3">
    <source>
        <dbReference type="EMBL" id="GIQ82704.1"/>
    </source>
</evidence>
<evidence type="ECO:0000256" key="1">
    <source>
        <dbReference type="SAM" id="MobiDB-lite"/>
    </source>
</evidence>
<dbReference type="SUPFAM" id="SSF46689">
    <property type="entry name" value="Homeodomain-like"/>
    <property type="match status" value="1"/>
</dbReference>
<feature type="compositionally biased region" description="Polar residues" evidence="1">
    <location>
        <begin position="483"/>
        <end position="495"/>
    </location>
</feature>
<feature type="compositionally biased region" description="Basic and acidic residues" evidence="1">
    <location>
        <begin position="240"/>
        <end position="273"/>
    </location>
</feature>
<evidence type="ECO:0000313" key="4">
    <source>
        <dbReference type="Proteomes" id="UP000265618"/>
    </source>
</evidence>